<dbReference type="AlphaFoldDB" id="A0AAV4VK68"/>
<name>A0AAV4VK68_CAEEX</name>
<dbReference type="CDD" id="cd23767">
    <property type="entry name" value="IQCD"/>
    <property type="match status" value="1"/>
</dbReference>
<keyword evidence="2" id="KW-1185">Reference proteome</keyword>
<dbReference type="Gene3D" id="1.20.5.190">
    <property type="match status" value="1"/>
</dbReference>
<sequence>MISTTERTTDILKALPCPAQSPDTAATALAIDYIATSDPKWNIDNINESAMNEAAVKIQSVFRGYRTRSLLSSNKFPLHSSHSDMAQRRSIAPLSESYHDKWKLFQRVQIDDWPPIPDPRNLPSELDVRLGTLPKGYTVSAVNTNGRTKIRRYVPLPEHVDPNLGIKILGLRKVEHLPTFARDMFTVTSLQDDSFPVVLVMGGLQTKRTS</sequence>
<proteinExistence type="predicted"/>
<evidence type="ECO:0000313" key="1">
    <source>
        <dbReference type="EMBL" id="GIY70836.1"/>
    </source>
</evidence>
<comment type="caution">
    <text evidence="1">The sequence shown here is derived from an EMBL/GenBank/DDBJ whole genome shotgun (WGS) entry which is preliminary data.</text>
</comment>
<accession>A0AAV4VK68</accession>
<dbReference type="InterPro" id="IPR000048">
    <property type="entry name" value="IQ_motif_EF-hand-BS"/>
</dbReference>
<dbReference type="EMBL" id="BPLR01014727">
    <property type="protein sequence ID" value="GIY70836.1"/>
    <property type="molecule type" value="Genomic_DNA"/>
</dbReference>
<gene>
    <name evidence="1" type="primary">SCRA_3</name>
    <name evidence="1" type="ORF">CEXT_388251</name>
</gene>
<protein>
    <submittedName>
        <fullName evidence="1">Alpha-scruin</fullName>
    </submittedName>
</protein>
<organism evidence="1 2">
    <name type="scientific">Caerostris extrusa</name>
    <name type="common">Bark spider</name>
    <name type="synonym">Caerostris bankana</name>
    <dbReference type="NCBI Taxonomy" id="172846"/>
    <lineage>
        <taxon>Eukaryota</taxon>
        <taxon>Metazoa</taxon>
        <taxon>Ecdysozoa</taxon>
        <taxon>Arthropoda</taxon>
        <taxon>Chelicerata</taxon>
        <taxon>Arachnida</taxon>
        <taxon>Araneae</taxon>
        <taxon>Araneomorphae</taxon>
        <taxon>Entelegynae</taxon>
        <taxon>Araneoidea</taxon>
        <taxon>Araneidae</taxon>
        <taxon>Caerostris</taxon>
    </lineage>
</organism>
<dbReference type="Pfam" id="PF00612">
    <property type="entry name" value="IQ"/>
    <property type="match status" value="1"/>
</dbReference>
<dbReference type="PROSITE" id="PS50096">
    <property type="entry name" value="IQ"/>
    <property type="match status" value="1"/>
</dbReference>
<evidence type="ECO:0000313" key="2">
    <source>
        <dbReference type="Proteomes" id="UP001054945"/>
    </source>
</evidence>
<reference evidence="1 2" key="1">
    <citation type="submission" date="2021-06" db="EMBL/GenBank/DDBJ databases">
        <title>Caerostris extrusa draft genome.</title>
        <authorList>
            <person name="Kono N."/>
            <person name="Arakawa K."/>
        </authorList>
    </citation>
    <scope>NUCLEOTIDE SEQUENCE [LARGE SCALE GENOMIC DNA]</scope>
</reference>
<dbReference type="Proteomes" id="UP001054945">
    <property type="component" value="Unassembled WGS sequence"/>
</dbReference>